<proteinExistence type="predicted"/>
<protein>
    <submittedName>
        <fullName evidence="1">Multidrug resistance protein</fullName>
    </submittedName>
</protein>
<evidence type="ECO:0000313" key="1">
    <source>
        <dbReference type="EMBL" id="KAK7439017.1"/>
    </source>
</evidence>
<sequence length="129" mass="14838">MGFLCPERQTTANFLTSLANPYKHQAHPVYEHLIPHTPDEFAKHWQESNECKRLLDIDEWNRQYPVGGEPLEKFRISRKSTQAKGMCSKSPYTIPLPMQVRMCLAHGFQRLRGALIWPCTALPPKPSPP</sequence>
<gene>
    <name evidence="1" type="primary">CDR1_4</name>
    <name evidence="1" type="ORF">VKT23_017723</name>
</gene>
<comment type="caution">
    <text evidence="1">The sequence shown here is derived from an EMBL/GenBank/DDBJ whole genome shotgun (WGS) entry which is preliminary data.</text>
</comment>
<keyword evidence="2" id="KW-1185">Reference proteome</keyword>
<reference evidence="1 2" key="1">
    <citation type="submission" date="2024-01" db="EMBL/GenBank/DDBJ databases">
        <title>A draft genome for the cacao thread blight pathogen Marasmiellus scandens.</title>
        <authorList>
            <person name="Baruah I.K."/>
            <person name="Leung J."/>
            <person name="Bukari Y."/>
            <person name="Amoako-Attah I."/>
            <person name="Meinhardt L.W."/>
            <person name="Bailey B.A."/>
            <person name="Cohen S.P."/>
        </authorList>
    </citation>
    <scope>NUCLEOTIDE SEQUENCE [LARGE SCALE GENOMIC DNA]</scope>
    <source>
        <strain evidence="1 2">GH-19</strain>
    </source>
</reference>
<evidence type="ECO:0000313" key="2">
    <source>
        <dbReference type="Proteomes" id="UP001498398"/>
    </source>
</evidence>
<dbReference type="EMBL" id="JBANRG010000075">
    <property type="protein sequence ID" value="KAK7439017.1"/>
    <property type="molecule type" value="Genomic_DNA"/>
</dbReference>
<dbReference type="Proteomes" id="UP001498398">
    <property type="component" value="Unassembled WGS sequence"/>
</dbReference>
<accession>A0ABR1ITJ4</accession>
<organism evidence="1 2">
    <name type="scientific">Marasmiellus scandens</name>
    <dbReference type="NCBI Taxonomy" id="2682957"/>
    <lineage>
        <taxon>Eukaryota</taxon>
        <taxon>Fungi</taxon>
        <taxon>Dikarya</taxon>
        <taxon>Basidiomycota</taxon>
        <taxon>Agaricomycotina</taxon>
        <taxon>Agaricomycetes</taxon>
        <taxon>Agaricomycetidae</taxon>
        <taxon>Agaricales</taxon>
        <taxon>Marasmiineae</taxon>
        <taxon>Omphalotaceae</taxon>
        <taxon>Marasmiellus</taxon>
    </lineage>
</organism>
<name>A0ABR1ITJ4_9AGAR</name>